<evidence type="ECO:0000256" key="1">
    <source>
        <dbReference type="SAM" id="MobiDB-lite"/>
    </source>
</evidence>
<proteinExistence type="predicted"/>
<evidence type="ECO:0000313" key="3">
    <source>
        <dbReference type="EMBL" id="OPJ70665.1"/>
    </source>
</evidence>
<organism evidence="3 4">
    <name type="scientific">Patagioenas fasciata monilis</name>
    <dbReference type="NCBI Taxonomy" id="372326"/>
    <lineage>
        <taxon>Eukaryota</taxon>
        <taxon>Metazoa</taxon>
        <taxon>Chordata</taxon>
        <taxon>Craniata</taxon>
        <taxon>Vertebrata</taxon>
        <taxon>Euteleostomi</taxon>
        <taxon>Archelosauria</taxon>
        <taxon>Archosauria</taxon>
        <taxon>Dinosauria</taxon>
        <taxon>Saurischia</taxon>
        <taxon>Theropoda</taxon>
        <taxon>Coelurosauria</taxon>
        <taxon>Aves</taxon>
        <taxon>Neognathae</taxon>
        <taxon>Neoaves</taxon>
        <taxon>Columbimorphae</taxon>
        <taxon>Columbiformes</taxon>
        <taxon>Columbidae</taxon>
        <taxon>Patagioenas</taxon>
    </lineage>
</organism>
<evidence type="ECO:0000313" key="4">
    <source>
        <dbReference type="Proteomes" id="UP000190648"/>
    </source>
</evidence>
<feature type="chain" id="PRO_5012844587" description="Secreted protein" evidence="2">
    <location>
        <begin position="20"/>
        <end position="69"/>
    </location>
</feature>
<keyword evidence="4" id="KW-1185">Reference proteome</keyword>
<dbReference type="EMBL" id="LSYS01007836">
    <property type="protein sequence ID" value="OPJ70665.1"/>
    <property type="molecule type" value="Genomic_DNA"/>
</dbReference>
<evidence type="ECO:0008006" key="5">
    <source>
        <dbReference type="Google" id="ProtNLM"/>
    </source>
</evidence>
<evidence type="ECO:0000256" key="2">
    <source>
        <dbReference type="SAM" id="SignalP"/>
    </source>
</evidence>
<comment type="caution">
    <text evidence="3">The sequence shown here is derived from an EMBL/GenBank/DDBJ whole genome shotgun (WGS) entry which is preliminary data.</text>
</comment>
<accession>A0A1V4JF38</accession>
<dbReference type="AlphaFoldDB" id="A0A1V4JF38"/>
<protein>
    <recommendedName>
        <fullName evidence="5">Secreted protein</fullName>
    </recommendedName>
</protein>
<reference evidence="3 4" key="1">
    <citation type="submission" date="2016-02" db="EMBL/GenBank/DDBJ databases">
        <title>Band-tailed pigeon sequencing and assembly.</title>
        <authorList>
            <person name="Soares A.E."/>
            <person name="Novak B.J."/>
            <person name="Rice E.S."/>
            <person name="O'Connell B."/>
            <person name="Chang D."/>
            <person name="Weber S."/>
            <person name="Shapiro B."/>
        </authorList>
    </citation>
    <scope>NUCLEOTIDE SEQUENCE [LARGE SCALE GENOMIC DNA]</scope>
    <source>
        <strain evidence="3">BTP2013</strain>
        <tissue evidence="3">Blood</tissue>
    </source>
</reference>
<dbReference type="Proteomes" id="UP000190648">
    <property type="component" value="Unassembled WGS sequence"/>
</dbReference>
<feature type="region of interest" description="Disordered" evidence="1">
    <location>
        <begin position="33"/>
        <end position="69"/>
    </location>
</feature>
<gene>
    <name evidence="3" type="ORF">AV530_008905</name>
</gene>
<name>A0A1V4JF38_PATFA</name>
<sequence>MIMFGRIHAALTLLGHCVCLPARTCHPMSDNGTLVDHSHSQEKTPTQLEAGRTHLKNRNKVPAASAAVY</sequence>
<feature type="signal peptide" evidence="2">
    <location>
        <begin position="1"/>
        <end position="19"/>
    </location>
</feature>
<keyword evidence="2" id="KW-0732">Signal</keyword>